<dbReference type="PANTHER" id="PTHR30509">
    <property type="entry name" value="P-HYDROXYBENZOIC ACID EFFLUX PUMP SUBUNIT-RELATED"/>
    <property type="match status" value="1"/>
</dbReference>
<evidence type="ECO:0000256" key="6">
    <source>
        <dbReference type="ARBA" id="ARBA00043993"/>
    </source>
</evidence>
<gene>
    <name evidence="9" type="ORF">Krac_6529</name>
</gene>
<evidence type="ECO:0000256" key="3">
    <source>
        <dbReference type="ARBA" id="ARBA00022692"/>
    </source>
</evidence>
<dbReference type="Pfam" id="PF13515">
    <property type="entry name" value="FUSC_2"/>
    <property type="match status" value="1"/>
</dbReference>
<evidence type="ECO:0000313" key="10">
    <source>
        <dbReference type="Proteomes" id="UP000004508"/>
    </source>
</evidence>
<sequence length="753" mass="83577">MQEYRSHNRRNTSSLQASRRSWFEAFTLSWRAALRMNMPQAMVLKALRGAAGIVLPLAMGLATGHMVEGATVAGGTVLWTVMNMTNPNHARLRVLFLSCVSMGVGAFIGSVIGTLPILPIVVVGAVAFVAGLLVVVSLSVAMIGMQSLVAILFLQSFARDPLHAFFQAALVFAGALLAFLLEMLLSPWRRTGAERKMLSLFFKRLAEMAGATDDNLEMHNKMVRAALVQSQAILLDRDDHRPRGRALFALYGEAERMRLLLIVLHRLRQELRETPSESKEGIAALEQLLQELSRKLQSVSQHLILGPGALRREEEAGQLRSNENIEMIFSQAQQWQATSSEPQALFQNILAYVQRVIRLLNRIECLTQTWRYPDPVVLAEYTLHHHSAWAEFYNVQAILRANFTFRSTAFRHAIRLGVTLALTIALYHLPGWPIGRGYWISFTAFAILKPDFNTTLTRSVSRLVGTLGGVILATVLLVTLKPTPEMLVLIVAIAAYITLASFFVNYALYSASITIAAVCLLALVTPHPLTNVFDRAIDTLIGGALAFGMFLIWPTWEHMQLSPNMVARVETLRKHFLAVMEAYIQPDTSHIERVASRHREARLAYSNVEASLERITHEPSALHFNTVRAQGLLEAFNSISLNILALEGYQLNDVVLPSAMQDQLRFFVKEVDTTLQRLSQTLATAQPETISCAGLDAALHALTESETSARSSQEPSAAEQSFLVKEAEQIVRTIDIISQLLPTDDLEREAVTA</sequence>
<dbReference type="InterPro" id="IPR049453">
    <property type="entry name" value="Memb_transporter_dom"/>
</dbReference>
<accession>D6TV09</accession>
<dbReference type="FunCoup" id="D6TV09">
    <property type="interactions" value="22"/>
</dbReference>
<dbReference type="eggNOG" id="COG1289">
    <property type="taxonomic scope" value="Bacteria"/>
</dbReference>
<proteinExistence type="inferred from homology"/>
<feature type="transmembrane region" description="Helical" evidence="7">
    <location>
        <begin position="164"/>
        <end position="185"/>
    </location>
</feature>
<dbReference type="Proteomes" id="UP000004508">
    <property type="component" value="Unassembled WGS sequence"/>
</dbReference>
<reference evidence="9 10" key="1">
    <citation type="journal article" date="2011" name="Stand. Genomic Sci.">
        <title>Non-contiguous finished genome sequence and contextual data of the filamentous soil bacterium Ktedonobacter racemifer type strain (SOSP1-21).</title>
        <authorList>
            <person name="Chang Y.J."/>
            <person name="Land M."/>
            <person name="Hauser L."/>
            <person name="Chertkov O."/>
            <person name="Del Rio T.G."/>
            <person name="Nolan M."/>
            <person name="Copeland A."/>
            <person name="Tice H."/>
            <person name="Cheng J.F."/>
            <person name="Lucas S."/>
            <person name="Han C."/>
            <person name="Goodwin L."/>
            <person name="Pitluck S."/>
            <person name="Ivanova N."/>
            <person name="Ovchinikova G."/>
            <person name="Pati A."/>
            <person name="Chen A."/>
            <person name="Palaniappan K."/>
            <person name="Mavromatis K."/>
            <person name="Liolios K."/>
            <person name="Brettin T."/>
            <person name="Fiebig A."/>
            <person name="Rohde M."/>
            <person name="Abt B."/>
            <person name="Goker M."/>
            <person name="Detter J.C."/>
            <person name="Woyke T."/>
            <person name="Bristow J."/>
            <person name="Eisen J.A."/>
            <person name="Markowitz V."/>
            <person name="Hugenholtz P."/>
            <person name="Kyrpides N.C."/>
            <person name="Klenk H.P."/>
            <person name="Lapidus A."/>
        </authorList>
    </citation>
    <scope>NUCLEOTIDE SEQUENCE [LARGE SCALE GENOMIC DNA]</scope>
    <source>
        <strain evidence="10">DSM 44963</strain>
    </source>
</reference>
<dbReference type="STRING" id="485913.Krac_6529"/>
<comment type="subcellular location">
    <subcellularLocation>
        <location evidence="1">Cell membrane</location>
        <topology evidence="1">Multi-pass membrane protein</topology>
    </subcellularLocation>
</comment>
<feature type="transmembrane region" description="Helical" evidence="7">
    <location>
        <begin position="93"/>
        <end position="113"/>
    </location>
</feature>
<keyword evidence="3 7" id="KW-0812">Transmembrane</keyword>
<dbReference type="EMBL" id="ADVG01000003">
    <property type="protein sequence ID" value="EFH85335.1"/>
    <property type="molecule type" value="Genomic_DNA"/>
</dbReference>
<feature type="domain" description="Integral membrane bound transporter" evidence="8">
    <location>
        <begin position="424"/>
        <end position="547"/>
    </location>
</feature>
<dbReference type="InParanoid" id="D6TV09"/>
<feature type="transmembrane region" description="Helical" evidence="7">
    <location>
        <begin position="120"/>
        <end position="144"/>
    </location>
</feature>
<evidence type="ECO:0000256" key="2">
    <source>
        <dbReference type="ARBA" id="ARBA00022475"/>
    </source>
</evidence>
<feature type="transmembrane region" description="Helical" evidence="7">
    <location>
        <begin position="510"/>
        <end position="529"/>
    </location>
</feature>
<keyword evidence="5 7" id="KW-0472">Membrane</keyword>
<comment type="similarity">
    <text evidence="6">Belongs to the YccS/YhfK family.</text>
</comment>
<evidence type="ECO:0000256" key="1">
    <source>
        <dbReference type="ARBA" id="ARBA00004651"/>
    </source>
</evidence>
<evidence type="ECO:0000256" key="7">
    <source>
        <dbReference type="SAM" id="Phobius"/>
    </source>
</evidence>
<organism evidence="9 10">
    <name type="scientific">Ktedonobacter racemifer DSM 44963</name>
    <dbReference type="NCBI Taxonomy" id="485913"/>
    <lineage>
        <taxon>Bacteria</taxon>
        <taxon>Bacillati</taxon>
        <taxon>Chloroflexota</taxon>
        <taxon>Ktedonobacteria</taxon>
        <taxon>Ktedonobacterales</taxon>
        <taxon>Ktedonobacteraceae</taxon>
        <taxon>Ktedonobacter</taxon>
    </lineage>
</organism>
<keyword evidence="2" id="KW-1003">Cell membrane</keyword>
<keyword evidence="10" id="KW-1185">Reference proteome</keyword>
<comment type="caution">
    <text evidence="9">The sequence shown here is derived from an EMBL/GenBank/DDBJ whole genome shotgun (WGS) entry which is preliminary data.</text>
</comment>
<feature type="transmembrane region" description="Helical" evidence="7">
    <location>
        <begin position="413"/>
        <end position="429"/>
    </location>
</feature>
<dbReference type="AlphaFoldDB" id="D6TV09"/>
<protein>
    <recommendedName>
        <fullName evidence="8">Integral membrane bound transporter domain-containing protein</fullName>
    </recommendedName>
</protein>
<name>D6TV09_KTERA</name>
<feature type="transmembrane region" description="Helical" evidence="7">
    <location>
        <begin position="536"/>
        <end position="556"/>
    </location>
</feature>
<dbReference type="RefSeq" id="WP_007917541.1">
    <property type="nucleotide sequence ID" value="NZ_ADVG01000003.1"/>
</dbReference>
<keyword evidence="4 7" id="KW-1133">Transmembrane helix</keyword>
<feature type="transmembrane region" description="Helical" evidence="7">
    <location>
        <begin position="460"/>
        <end position="480"/>
    </location>
</feature>
<dbReference type="GO" id="GO:0005886">
    <property type="term" value="C:plasma membrane"/>
    <property type="evidence" value="ECO:0007669"/>
    <property type="project" value="UniProtKB-SubCell"/>
</dbReference>
<dbReference type="PANTHER" id="PTHR30509:SF9">
    <property type="entry name" value="MULTIDRUG RESISTANCE PROTEIN MDTO"/>
    <property type="match status" value="1"/>
</dbReference>
<evidence type="ECO:0000256" key="5">
    <source>
        <dbReference type="ARBA" id="ARBA00023136"/>
    </source>
</evidence>
<evidence type="ECO:0000256" key="4">
    <source>
        <dbReference type="ARBA" id="ARBA00022989"/>
    </source>
</evidence>
<feature type="transmembrane region" description="Helical" evidence="7">
    <location>
        <begin position="487"/>
        <end position="504"/>
    </location>
</feature>
<evidence type="ECO:0000259" key="8">
    <source>
        <dbReference type="Pfam" id="PF13515"/>
    </source>
</evidence>
<evidence type="ECO:0000313" key="9">
    <source>
        <dbReference type="EMBL" id="EFH85335.1"/>
    </source>
</evidence>